<organism evidence="2 3">
    <name type="scientific">Occallatibacter riparius</name>
    <dbReference type="NCBI Taxonomy" id="1002689"/>
    <lineage>
        <taxon>Bacteria</taxon>
        <taxon>Pseudomonadati</taxon>
        <taxon>Acidobacteriota</taxon>
        <taxon>Terriglobia</taxon>
        <taxon>Terriglobales</taxon>
        <taxon>Acidobacteriaceae</taxon>
        <taxon>Occallatibacter</taxon>
    </lineage>
</organism>
<protein>
    <submittedName>
        <fullName evidence="2">Outer membrane lipoprotein-sorting protein</fullName>
    </submittedName>
</protein>
<evidence type="ECO:0000313" key="2">
    <source>
        <dbReference type="EMBL" id="UWZ85194.1"/>
    </source>
</evidence>
<proteinExistence type="predicted"/>
<reference evidence="2" key="1">
    <citation type="submission" date="2021-04" db="EMBL/GenBank/DDBJ databases">
        <title>Phylogenetic analysis of Acidobacteriaceae.</title>
        <authorList>
            <person name="Qiu L."/>
            <person name="Zhang Q."/>
        </authorList>
    </citation>
    <scope>NUCLEOTIDE SEQUENCE</scope>
    <source>
        <strain evidence="2">DSM 25168</strain>
    </source>
</reference>
<name>A0A9J7BTX4_9BACT</name>
<dbReference type="RefSeq" id="WP_260794710.1">
    <property type="nucleotide sequence ID" value="NZ_CP093313.1"/>
</dbReference>
<feature type="chain" id="PRO_5039918720" evidence="1">
    <location>
        <begin position="25"/>
        <end position="247"/>
    </location>
</feature>
<dbReference type="Proteomes" id="UP001059380">
    <property type="component" value="Chromosome"/>
</dbReference>
<evidence type="ECO:0000256" key="1">
    <source>
        <dbReference type="SAM" id="SignalP"/>
    </source>
</evidence>
<evidence type="ECO:0000313" key="3">
    <source>
        <dbReference type="Proteomes" id="UP001059380"/>
    </source>
</evidence>
<keyword evidence="3" id="KW-1185">Reference proteome</keyword>
<dbReference type="EMBL" id="CP093313">
    <property type="protein sequence ID" value="UWZ85194.1"/>
    <property type="molecule type" value="Genomic_DNA"/>
</dbReference>
<dbReference type="Gene3D" id="2.50.20.10">
    <property type="entry name" value="Lipoprotein localisation LolA/LolB/LppX"/>
    <property type="match status" value="1"/>
</dbReference>
<dbReference type="AlphaFoldDB" id="A0A9J7BTX4"/>
<keyword evidence="2" id="KW-0449">Lipoprotein</keyword>
<accession>A0A9J7BTX4</accession>
<gene>
    <name evidence="2" type="ORF">MOP44_04440</name>
</gene>
<dbReference type="KEGG" id="orp:MOP44_04440"/>
<sequence>MRLTIKVAPAIFAIGLCLARVAWSQTPEPLPTADEVVARMMRADDERKSELTGYTALRRYEAVNSTRHAELEVRLESAPDGSKSFTIISETGSSAIRKHVLYKILSEEREASKRESRTSTRIIPANYKFEVVGLETLDSGPAYVLSVTPKTENKYFIDGKVWVDANAYAIVRIEGRPARNPSFWVHNVHFVHTYQRVGQFWLASSTRTTSEVRIFGPSELTIDNSGYVLDPPTRRATATDPIASLTR</sequence>
<feature type="signal peptide" evidence="1">
    <location>
        <begin position="1"/>
        <end position="24"/>
    </location>
</feature>
<keyword evidence="1" id="KW-0732">Signal</keyword>